<dbReference type="EMBL" id="LT629750">
    <property type="protein sequence ID" value="SDS44445.1"/>
    <property type="molecule type" value="Genomic_DNA"/>
</dbReference>
<keyword evidence="2" id="KW-1185">Reference proteome</keyword>
<reference evidence="2" key="1">
    <citation type="submission" date="2016-10" db="EMBL/GenBank/DDBJ databases">
        <authorList>
            <person name="Varghese N."/>
            <person name="Submissions S."/>
        </authorList>
    </citation>
    <scope>NUCLEOTIDE SEQUENCE [LARGE SCALE GENOMIC DNA]</scope>
    <source>
        <strain evidence="2">GAS369</strain>
    </source>
</reference>
<evidence type="ECO:0008006" key="3">
    <source>
        <dbReference type="Google" id="ProtNLM"/>
    </source>
</evidence>
<protein>
    <recommendedName>
        <fullName evidence="3">Sulfite dehydrogenase (Cytochrome) subunit SorB</fullName>
    </recommendedName>
</protein>
<dbReference type="RefSeq" id="WP_146687165.1">
    <property type="nucleotide sequence ID" value="NZ_LT629750.1"/>
</dbReference>
<accession>A0A1H1S8Z2</accession>
<name>A0A1H1S8Z2_9BRAD</name>
<dbReference type="Gene3D" id="1.10.760.10">
    <property type="entry name" value="Cytochrome c-like domain"/>
    <property type="match status" value="1"/>
</dbReference>
<dbReference type="InterPro" id="IPR036909">
    <property type="entry name" value="Cyt_c-like_dom_sf"/>
</dbReference>
<evidence type="ECO:0000313" key="1">
    <source>
        <dbReference type="EMBL" id="SDS44445.1"/>
    </source>
</evidence>
<dbReference type="GO" id="GO:0009055">
    <property type="term" value="F:electron transfer activity"/>
    <property type="evidence" value="ECO:0007669"/>
    <property type="project" value="InterPro"/>
</dbReference>
<dbReference type="AlphaFoldDB" id="A0A1H1S8Z2"/>
<gene>
    <name evidence="1" type="ORF">SAMN05444158_2077</name>
</gene>
<sequence length="107" mass="11721">MWRILPSTAVFLSFVIAYPVGAASIQLKSTKVEYPASDAVFTGNGADAINNNCLACHSADHVLYQPLLSKEAWAEVVHKMVTAYKAPILPDDEKQIVEYLVKTKSIP</sequence>
<proteinExistence type="predicted"/>
<dbReference type="GO" id="GO:0020037">
    <property type="term" value="F:heme binding"/>
    <property type="evidence" value="ECO:0007669"/>
    <property type="project" value="InterPro"/>
</dbReference>
<organism evidence="1 2">
    <name type="scientific">Bradyrhizobium canariense</name>
    <dbReference type="NCBI Taxonomy" id="255045"/>
    <lineage>
        <taxon>Bacteria</taxon>
        <taxon>Pseudomonadati</taxon>
        <taxon>Pseudomonadota</taxon>
        <taxon>Alphaproteobacteria</taxon>
        <taxon>Hyphomicrobiales</taxon>
        <taxon>Nitrobacteraceae</taxon>
        <taxon>Bradyrhizobium</taxon>
    </lineage>
</organism>
<dbReference type="Proteomes" id="UP000243904">
    <property type="component" value="Chromosome I"/>
</dbReference>
<evidence type="ECO:0000313" key="2">
    <source>
        <dbReference type="Proteomes" id="UP000243904"/>
    </source>
</evidence>
<dbReference type="SUPFAM" id="SSF46626">
    <property type="entry name" value="Cytochrome c"/>
    <property type="match status" value="1"/>
</dbReference>